<evidence type="ECO:0000256" key="4">
    <source>
        <dbReference type="ARBA" id="ARBA00023288"/>
    </source>
</evidence>
<keyword evidence="2" id="KW-0472">Membrane</keyword>
<dbReference type="SUPFAM" id="SSF141488">
    <property type="entry name" value="YdhA-like"/>
    <property type="match status" value="1"/>
</dbReference>
<dbReference type="InterPro" id="IPR018660">
    <property type="entry name" value="MliC"/>
</dbReference>
<evidence type="ECO:0000256" key="1">
    <source>
        <dbReference type="ARBA" id="ARBA00022729"/>
    </source>
</evidence>
<reference evidence="7" key="1">
    <citation type="journal article" date="2019" name="Int. J. Syst. Evol. Microbiol.">
        <title>The Global Catalogue of Microorganisms (GCM) 10K type strain sequencing project: providing services to taxonomists for standard genome sequencing and annotation.</title>
        <authorList>
            <consortium name="The Broad Institute Genomics Platform"/>
            <consortium name="The Broad Institute Genome Sequencing Center for Infectious Disease"/>
            <person name="Wu L."/>
            <person name="Ma J."/>
        </authorList>
    </citation>
    <scope>NUCLEOTIDE SEQUENCE [LARGE SCALE GENOMIC DNA]</scope>
    <source>
        <strain evidence="7">CGMCC 1.15922</strain>
    </source>
</reference>
<dbReference type="InterPro" id="IPR036328">
    <property type="entry name" value="MliC_sf"/>
</dbReference>
<dbReference type="RefSeq" id="WP_189379019.1">
    <property type="nucleotide sequence ID" value="NZ_BNAH01000013.1"/>
</dbReference>
<evidence type="ECO:0000313" key="6">
    <source>
        <dbReference type="EMBL" id="GHE98060.1"/>
    </source>
</evidence>
<evidence type="ECO:0000259" key="5">
    <source>
        <dbReference type="Pfam" id="PF09864"/>
    </source>
</evidence>
<accession>A0ABQ3J1K7</accession>
<name>A0ABQ3J1K7_9GAMM</name>
<dbReference type="Gene3D" id="2.40.128.200">
    <property type="match status" value="1"/>
</dbReference>
<evidence type="ECO:0000313" key="7">
    <source>
        <dbReference type="Proteomes" id="UP000626370"/>
    </source>
</evidence>
<keyword evidence="3" id="KW-0564">Palmitate</keyword>
<proteinExistence type="predicted"/>
<sequence length="105" mass="11970">MKFFPKLLHILTTTTLLYSCSITPKTQNYTDVTFDCSRETTISVRFYEDQALALLTYQNQTSKLQQKPTASGFYYTNMKTSLRGKGDEITFTIGRMTPLTCIAKS</sequence>
<keyword evidence="4" id="KW-0449">Lipoprotein</keyword>
<gene>
    <name evidence="6" type="ORF">GCM10011501_29470</name>
</gene>
<keyword evidence="1" id="KW-0732">Signal</keyword>
<comment type="caution">
    <text evidence="6">The sequence shown here is derived from an EMBL/GenBank/DDBJ whole genome shotgun (WGS) entry which is preliminary data.</text>
</comment>
<dbReference type="EMBL" id="BNAH01000013">
    <property type="protein sequence ID" value="GHE98060.1"/>
    <property type="molecule type" value="Genomic_DNA"/>
</dbReference>
<dbReference type="Pfam" id="PF09864">
    <property type="entry name" value="MliC"/>
    <property type="match status" value="1"/>
</dbReference>
<dbReference type="Proteomes" id="UP000626370">
    <property type="component" value="Unassembled WGS sequence"/>
</dbReference>
<organism evidence="6 7">
    <name type="scientific">Thalassotalea profundi</name>
    <dbReference type="NCBI Taxonomy" id="2036687"/>
    <lineage>
        <taxon>Bacteria</taxon>
        <taxon>Pseudomonadati</taxon>
        <taxon>Pseudomonadota</taxon>
        <taxon>Gammaproteobacteria</taxon>
        <taxon>Alteromonadales</taxon>
        <taxon>Colwelliaceae</taxon>
        <taxon>Thalassotalea</taxon>
    </lineage>
</organism>
<dbReference type="PROSITE" id="PS51257">
    <property type="entry name" value="PROKAR_LIPOPROTEIN"/>
    <property type="match status" value="1"/>
</dbReference>
<protein>
    <recommendedName>
        <fullName evidence="5">C-type lysozyme inhibitor domain-containing protein</fullName>
    </recommendedName>
</protein>
<feature type="domain" description="C-type lysozyme inhibitor" evidence="5">
    <location>
        <begin position="34"/>
        <end position="98"/>
    </location>
</feature>
<keyword evidence="7" id="KW-1185">Reference proteome</keyword>
<evidence type="ECO:0000256" key="3">
    <source>
        <dbReference type="ARBA" id="ARBA00023139"/>
    </source>
</evidence>
<evidence type="ECO:0000256" key="2">
    <source>
        <dbReference type="ARBA" id="ARBA00023136"/>
    </source>
</evidence>